<reference evidence="1" key="1">
    <citation type="submission" date="2014-09" db="EMBL/GenBank/DDBJ databases">
        <authorList>
            <person name="Magalhaes I.L.F."/>
            <person name="Oliveira U."/>
            <person name="Santos F.R."/>
            <person name="Vidigal T.H.D.A."/>
            <person name="Brescovit A.D."/>
            <person name="Santos A.J."/>
        </authorList>
    </citation>
    <scope>NUCLEOTIDE SEQUENCE</scope>
    <source>
        <tissue evidence="1">Shoot tissue taken approximately 20 cm above the soil surface</tissue>
    </source>
</reference>
<sequence length="35" mass="4120">MFGVFLRVIKPTALIERSKLNNSLAHKVLLRFFFL</sequence>
<proteinExistence type="predicted"/>
<protein>
    <submittedName>
        <fullName evidence="1">Uncharacterized protein</fullName>
    </submittedName>
</protein>
<organism evidence="1">
    <name type="scientific">Arundo donax</name>
    <name type="common">Giant reed</name>
    <name type="synonym">Donax arundinaceus</name>
    <dbReference type="NCBI Taxonomy" id="35708"/>
    <lineage>
        <taxon>Eukaryota</taxon>
        <taxon>Viridiplantae</taxon>
        <taxon>Streptophyta</taxon>
        <taxon>Embryophyta</taxon>
        <taxon>Tracheophyta</taxon>
        <taxon>Spermatophyta</taxon>
        <taxon>Magnoliopsida</taxon>
        <taxon>Liliopsida</taxon>
        <taxon>Poales</taxon>
        <taxon>Poaceae</taxon>
        <taxon>PACMAD clade</taxon>
        <taxon>Arundinoideae</taxon>
        <taxon>Arundineae</taxon>
        <taxon>Arundo</taxon>
    </lineage>
</organism>
<dbReference type="EMBL" id="GBRH01254235">
    <property type="protein sequence ID" value="JAD43660.1"/>
    <property type="molecule type" value="Transcribed_RNA"/>
</dbReference>
<reference evidence="1" key="2">
    <citation type="journal article" date="2015" name="Data Brief">
        <title>Shoot transcriptome of the giant reed, Arundo donax.</title>
        <authorList>
            <person name="Barrero R.A."/>
            <person name="Guerrero F.D."/>
            <person name="Moolhuijzen P."/>
            <person name="Goolsby J.A."/>
            <person name="Tidwell J."/>
            <person name="Bellgard S.E."/>
            <person name="Bellgard M.I."/>
        </authorList>
    </citation>
    <scope>NUCLEOTIDE SEQUENCE</scope>
    <source>
        <tissue evidence="1">Shoot tissue taken approximately 20 cm above the soil surface</tissue>
    </source>
</reference>
<accession>A0A0A9A3U4</accession>
<dbReference type="AlphaFoldDB" id="A0A0A9A3U4"/>
<evidence type="ECO:0000313" key="1">
    <source>
        <dbReference type="EMBL" id="JAD43660.1"/>
    </source>
</evidence>
<name>A0A0A9A3U4_ARUDO</name>